<evidence type="ECO:0000259" key="4">
    <source>
        <dbReference type="Pfam" id="PF03178"/>
    </source>
</evidence>
<dbReference type="OrthoDB" id="6109at2759"/>
<reference evidence="7 8" key="1">
    <citation type="submission" date="2014-04" db="EMBL/GenBank/DDBJ databases">
        <authorList>
            <consortium name="DOE Joint Genome Institute"/>
            <person name="Kuo A."/>
            <person name="Gay G."/>
            <person name="Dore J."/>
            <person name="Kohler A."/>
            <person name="Nagy L.G."/>
            <person name="Floudas D."/>
            <person name="Copeland A."/>
            <person name="Barry K.W."/>
            <person name="Cichocki N."/>
            <person name="Veneault-Fourrey C."/>
            <person name="LaButti K."/>
            <person name="Lindquist E.A."/>
            <person name="Lipzen A."/>
            <person name="Lundell T."/>
            <person name="Morin E."/>
            <person name="Murat C."/>
            <person name="Sun H."/>
            <person name="Tunlid A."/>
            <person name="Henrissat B."/>
            <person name="Grigoriev I.V."/>
            <person name="Hibbett D.S."/>
            <person name="Martin F."/>
            <person name="Nordberg H.P."/>
            <person name="Cantor M.N."/>
            <person name="Hua S.X."/>
        </authorList>
    </citation>
    <scope>NUCLEOTIDE SEQUENCE [LARGE SCALE GENOMIC DNA]</scope>
    <source>
        <strain evidence="8">h7</strain>
    </source>
</reference>
<dbReference type="Pfam" id="PF10433">
    <property type="entry name" value="Beta-prop_RSE1_1st"/>
    <property type="match status" value="1"/>
</dbReference>
<feature type="region of interest" description="Disordered" evidence="3">
    <location>
        <begin position="70"/>
        <end position="94"/>
    </location>
</feature>
<dbReference type="Pfam" id="PF03178">
    <property type="entry name" value="CPSF_A"/>
    <property type="match status" value="1"/>
</dbReference>
<protein>
    <submittedName>
        <fullName evidence="7">Uncharacterized protein</fullName>
    </submittedName>
</protein>
<feature type="compositionally biased region" description="Basic and acidic residues" evidence="3">
    <location>
        <begin position="70"/>
        <end position="79"/>
    </location>
</feature>
<reference evidence="8" key="2">
    <citation type="submission" date="2015-01" db="EMBL/GenBank/DDBJ databases">
        <title>Evolutionary Origins and Diversification of the Mycorrhizal Mutualists.</title>
        <authorList>
            <consortium name="DOE Joint Genome Institute"/>
            <consortium name="Mycorrhizal Genomics Consortium"/>
            <person name="Kohler A."/>
            <person name="Kuo A."/>
            <person name="Nagy L.G."/>
            <person name="Floudas D."/>
            <person name="Copeland A."/>
            <person name="Barry K.W."/>
            <person name="Cichocki N."/>
            <person name="Veneault-Fourrey C."/>
            <person name="LaButti K."/>
            <person name="Lindquist E.A."/>
            <person name="Lipzen A."/>
            <person name="Lundell T."/>
            <person name="Morin E."/>
            <person name="Murat C."/>
            <person name="Riley R."/>
            <person name="Ohm R."/>
            <person name="Sun H."/>
            <person name="Tunlid A."/>
            <person name="Henrissat B."/>
            <person name="Grigoriev I.V."/>
            <person name="Hibbett D.S."/>
            <person name="Martin F."/>
        </authorList>
    </citation>
    <scope>NUCLEOTIDE SEQUENCE [LARGE SCALE GENOMIC DNA]</scope>
    <source>
        <strain evidence="8">h7</strain>
    </source>
</reference>
<sequence>MHALRQEILPASGVEFATSLKLTPSTRPLATPANVSTRHEFVSRVLCNLVVARSNLLRIFEVREEPAPIHPQADDERERRSRVRRGTEAVEGEVEMDEQGDGYINIAQSVPQKEPVHVSTVTRFYLVREHRLHGIVTGLEGVKIVSSLEDQLDRLLVSFKDAKIALLEWSDAVYDLITVSIHTYERAPQLLALDSPLFRAELRVDSLSRCAALSLPKHALAILPFFQSLQELDAMDQDQMAIKDVPYSASFILDLPAQVEPNLLNVIDFVFLPGFNNPTLAILYQTQQTWTGRLKEFKDTVKLIIFTLDIATQNYPIITLIEGLPYDCLTLLPCATSLGGVIITTSNALIYVDQSSRRVALPLNGWTARFSDLALLPIAPADQGRKLALEGSRSVFIDERTFFLILKDGTVYPVEIVVDGKAVSRLAMAPPLAQTAVPSVAINIGGDHILVGSCVGPSVLLKAAHVEVEVEEIDVAPTAVVQDDNQMDYDDEDEGAQTAAKKTKTKSVIHLSLRDSLPAHGPIASMTFSLAKNGDRPVPELVAATGSGISGGFTLFQRDLPVIAKRKLHIIGGARGLWSLPIRQPVRASGISYEKPMNPFHAEMDTLIMSTDINPSPGFSRVSTRSNKNDVAITTRIPGTTIGAAPFFQRTAILHVMTNAIRVLEPGIQSIKDMDGNLPRPKIRACSISDPFVLIVREDDSIGLFIGETERGKIRRKDMSPMGDKTSRYLTGCFYADTSGLLEKQYENTAAVASATSTLQAAVNNAGNKGQWLILMRPQGIMEMWTLPKLTLAFSTDGLSTLQNVLVDSHSPPAPSLPQDPPRKPQDLDVEQLLIAPIGENSPKPHLCVFLRSGQLTVYELVPGGSQPAEPVEQVRPSHLNILFVKIASMAFEIQRQDDAGAAGTSEKGPGILAEQKKILRNFVPFVTTAPVEGQATPTTYSGVFFTGDRPNWIVGGDKTGVQVYPSGHGVVHAFTACSLWDSRGDFLLYTEEGPCLLEWVPNFQLDGPLPSRSIPRGRPYSNVLFDPSTSLIVAASNLQAKFTSYDEDGNRIWEPDAPNISDPMCDCSTLELISPDHWITLDGFEFATNEYINDLACVTLETASTESGSKDFIVVGTTIDRGEDLAAKGAAYIFEIVEVVADPAVAPQRWYKLRLRCRDDAKGPVTAVCGFSGYLVSSMGQKVFVRAFDSDERLVGVAFMDVGVYVTSLRTLKNLLLIGDAVKSAMFVAFQEDPYKLVLLAKDTKQICVTSAEFFFTDGELSIVTGDEEGILRVYEYNPQDPDSNDGRHLLLRTEFHGQSECRTTVSIARRPKDDPEIPQSKLLMGSPDGSLTSLTPVEEHAYKRLQLLQGQLTRNIQHTAGLNPKAFRIVRNDFVSKPLSKGILDGNLLAQYEALPITRQNEMTREIGTERLTVLRDWISLTGPW</sequence>
<evidence type="ECO:0000259" key="5">
    <source>
        <dbReference type="Pfam" id="PF10433"/>
    </source>
</evidence>
<organism evidence="7 8">
    <name type="scientific">Hebeloma cylindrosporum</name>
    <dbReference type="NCBI Taxonomy" id="76867"/>
    <lineage>
        <taxon>Eukaryota</taxon>
        <taxon>Fungi</taxon>
        <taxon>Dikarya</taxon>
        <taxon>Basidiomycota</taxon>
        <taxon>Agaricomycotina</taxon>
        <taxon>Agaricomycetes</taxon>
        <taxon>Agaricomycetidae</taxon>
        <taxon>Agaricales</taxon>
        <taxon>Agaricineae</taxon>
        <taxon>Hymenogastraceae</taxon>
        <taxon>Hebeloma</taxon>
    </lineage>
</organism>
<dbReference type="STRING" id="686832.A0A0C3BXE1"/>
<gene>
    <name evidence="7" type="ORF">M413DRAFT_77870</name>
</gene>
<proteinExistence type="predicted"/>
<dbReference type="InterPro" id="IPR004871">
    <property type="entry name" value="RSE1/DDB1/CPSF1_C"/>
</dbReference>
<dbReference type="GO" id="GO:0005634">
    <property type="term" value="C:nucleus"/>
    <property type="evidence" value="ECO:0007669"/>
    <property type="project" value="UniProtKB-SubCell"/>
</dbReference>
<accession>A0A0C3BXE1</accession>
<dbReference type="PANTHER" id="PTHR10644">
    <property type="entry name" value="DNA REPAIR/RNA PROCESSING CPSF FAMILY"/>
    <property type="match status" value="1"/>
</dbReference>
<evidence type="ECO:0000256" key="3">
    <source>
        <dbReference type="SAM" id="MobiDB-lite"/>
    </source>
</evidence>
<dbReference type="Gene3D" id="2.130.10.10">
    <property type="entry name" value="YVTN repeat-like/Quinoprotein amine dehydrogenase"/>
    <property type="match status" value="2"/>
</dbReference>
<dbReference type="InterPro" id="IPR015943">
    <property type="entry name" value="WD40/YVTN_repeat-like_dom_sf"/>
</dbReference>
<keyword evidence="2" id="KW-0539">Nucleus</keyword>
<dbReference type="Pfam" id="PF23726">
    <property type="entry name" value="Beta-prop_RSE1_2nd"/>
    <property type="match status" value="1"/>
</dbReference>
<evidence type="ECO:0000313" key="8">
    <source>
        <dbReference type="Proteomes" id="UP000053424"/>
    </source>
</evidence>
<name>A0A0C3BXE1_HEBCY</name>
<evidence type="ECO:0000313" key="7">
    <source>
        <dbReference type="EMBL" id="KIM36714.1"/>
    </source>
</evidence>
<dbReference type="HOGENOM" id="CLU_002414_0_0_1"/>
<dbReference type="InterPro" id="IPR058543">
    <property type="entry name" value="Beta-prop_RSE1/DDB1/CPSF1_2nd"/>
</dbReference>
<feature type="region of interest" description="Disordered" evidence="3">
    <location>
        <begin position="807"/>
        <end position="826"/>
    </location>
</feature>
<dbReference type="Proteomes" id="UP000053424">
    <property type="component" value="Unassembled WGS sequence"/>
</dbReference>
<feature type="domain" description="RSE1/DDB1/CPSF1 first beta-propeller" evidence="5">
    <location>
        <begin position="122"/>
        <end position="467"/>
    </location>
</feature>
<feature type="domain" description="RSE1/DDB1/CPSF1 second beta-propeller" evidence="6">
    <location>
        <begin position="573"/>
        <end position="976"/>
    </location>
</feature>
<comment type="subcellular location">
    <subcellularLocation>
        <location evidence="1">Nucleus</location>
    </subcellularLocation>
</comment>
<evidence type="ECO:0000259" key="6">
    <source>
        <dbReference type="Pfam" id="PF23726"/>
    </source>
</evidence>
<dbReference type="InterPro" id="IPR050358">
    <property type="entry name" value="RSE1/DDB1/CFT1"/>
</dbReference>
<dbReference type="InterPro" id="IPR018846">
    <property type="entry name" value="Beta-prop_RSE1/DDB1/CPSF1_1st"/>
</dbReference>
<evidence type="ECO:0000256" key="1">
    <source>
        <dbReference type="ARBA" id="ARBA00004123"/>
    </source>
</evidence>
<feature type="domain" description="RSE1/DDB1/CPSF1 C-terminal" evidence="4">
    <location>
        <begin position="1069"/>
        <end position="1395"/>
    </location>
</feature>
<dbReference type="EMBL" id="KN831803">
    <property type="protein sequence ID" value="KIM36714.1"/>
    <property type="molecule type" value="Genomic_DNA"/>
</dbReference>
<keyword evidence="8" id="KW-1185">Reference proteome</keyword>
<evidence type="ECO:0000256" key="2">
    <source>
        <dbReference type="ARBA" id="ARBA00023242"/>
    </source>
</evidence>
<dbReference type="GO" id="GO:0003676">
    <property type="term" value="F:nucleic acid binding"/>
    <property type="evidence" value="ECO:0007669"/>
    <property type="project" value="InterPro"/>
</dbReference>